<dbReference type="PROSITE" id="PS51257">
    <property type="entry name" value="PROKAR_LIPOPROTEIN"/>
    <property type="match status" value="1"/>
</dbReference>
<protein>
    <submittedName>
        <fullName evidence="1">SusD/RagB family nutrient-binding outer membrane lipoprotein</fullName>
    </submittedName>
</protein>
<dbReference type="SUPFAM" id="SSF48452">
    <property type="entry name" value="TPR-like"/>
    <property type="match status" value="1"/>
</dbReference>
<reference evidence="1 2" key="1">
    <citation type="submission" date="2024-09" db="EMBL/GenBank/DDBJ databases">
        <authorList>
            <person name="Sun Q."/>
            <person name="Mori K."/>
        </authorList>
    </citation>
    <scope>NUCLEOTIDE SEQUENCE [LARGE SCALE GENOMIC DNA]</scope>
    <source>
        <strain evidence="1 2">CCM 7765</strain>
    </source>
</reference>
<keyword evidence="1" id="KW-0449">Lipoprotein</keyword>
<dbReference type="Gene3D" id="1.25.40.390">
    <property type="match status" value="1"/>
</dbReference>
<keyword evidence="2" id="KW-1185">Reference proteome</keyword>
<gene>
    <name evidence="1" type="ORF">ACFFI0_25975</name>
</gene>
<name>A0ABV6HSD9_9SPHI</name>
<dbReference type="InterPro" id="IPR011990">
    <property type="entry name" value="TPR-like_helical_dom_sf"/>
</dbReference>
<evidence type="ECO:0000313" key="1">
    <source>
        <dbReference type="EMBL" id="MFC0321788.1"/>
    </source>
</evidence>
<comment type="caution">
    <text evidence="1">The sequence shown here is derived from an EMBL/GenBank/DDBJ whole genome shotgun (WGS) entry which is preliminary data.</text>
</comment>
<dbReference type="Proteomes" id="UP001589774">
    <property type="component" value="Unassembled WGS sequence"/>
</dbReference>
<dbReference type="RefSeq" id="WP_013665914.1">
    <property type="nucleotide sequence ID" value="NZ_JBHLWO010000007.1"/>
</dbReference>
<accession>A0ABV6HSD9</accession>
<dbReference type="InterPro" id="IPR041662">
    <property type="entry name" value="SusD-like_2"/>
</dbReference>
<proteinExistence type="predicted"/>
<sequence length="512" mass="57575">MKKIKYLTLLGTICWALSGCDKNFETVNTNEYGVTNIDPALLFSNAERLTHVGAWEGEQTIVQQFVNAYNLGATAGFNFNEDNNNFNIPKWNSCYENAVKLLVEAIQIAQEMPARVNLMSMMRIWKAYVFMTLVDTYGDVPYSEAGKAYQQIIFYPIYDDDRAIYEDLYNELKSAIASMDPAADYVTEDFFYGATGSAAAQVAKWQRLGNSLLLRLGMRYTKVDPEKARSIVQEAVDGGVMQSNEDDAYMVFTNAYNSTLNDGPVVNAYYYYLAEPFVNQLKSTEDPRAKYIAGKYADPNAVLSSVPDVTLANQFGFPVGYDQNNVAQHPNFRGRAGTGFNYSQLNYAIIGNPFAPLFYITHSQTKLLMAEAAHRNWINGSAQAYYEEGIRASMDQWSLYPNTPDNAISEQEKESYINHPQVVFNTANALELINTQYWISNIGNGTESFANFRRSGFPALTPNRYNNNLNGGFVRRMAYPDDEMSENPTNYQAAVAAMGGDNLSVRVFWDIE</sequence>
<evidence type="ECO:0000313" key="2">
    <source>
        <dbReference type="Proteomes" id="UP001589774"/>
    </source>
</evidence>
<dbReference type="EMBL" id="JBHLWO010000007">
    <property type="protein sequence ID" value="MFC0321788.1"/>
    <property type="molecule type" value="Genomic_DNA"/>
</dbReference>
<organism evidence="1 2">
    <name type="scientific">Olivibacter oleidegradans</name>
    <dbReference type="NCBI Taxonomy" id="760123"/>
    <lineage>
        <taxon>Bacteria</taxon>
        <taxon>Pseudomonadati</taxon>
        <taxon>Bacteroidota</taxon>
        <taxon>Sphingobacteriia</taxon>
        <taxon>Sphingobacteriales</taxon>
        <taxon>Sphingobacteriaceae</taxon>
        <taxon>Olivibacter</taxon>
    </lineage>
</organism>
<dbReference type="Pfam" id="PF12771">
    <property type="entry name" value="SusD-like_2"/>
    <property type="match status" value="1"/>
</dbReference>